<feature type="region of interest" description="Disordered" evidence="3">
    <location>
        <begin position="304"/>
        <end position="339"/>
    </location>
</feature>
<protein>
    <submittedName>
        <fullName evidence="5">tRNA -methyltransferase TRM9</fullName>
    </submittedName>
</protein>
<dbReference type="InterPro" id="IPR029063">
    <property type="entry name" value="SAM-dependent_MTases_sf"/>
</dbReference>
<dbReference type="InterPro" id="IPR051422">
    <property type="entry name" value="AlkB_tRNA_MeTrf/Diox"/>
</dbReference>
<keyword evidence="6" id="KW-1185">Reference proteome</keyword>
<comment type="caution">
    <text evidence="5">The sequence shown here is derived from an EMBL/GenBank/DDBJ whole genome shotgun (WGS) entry which is preliminary data.</text>
</comment>
<reference evidence="5 6" key="1">
    <citation type="submission" date="2023-01" db="EMBL/GenBank/DDBJ databases">
        <title>Analysis of 21 Apiospora genomes using comparative genomics revels a genus with tremendous synthesis potential of carbohydrate active enzymes and secondary metabolites.</title>
        <authorList>
            <person name="Sorensen T."/>
        </authorList>
    </citation>
    <scope>NUCLEOTIDE SEQUENCE [LARGE SCALE GENOMIC DNA]</scope>
    <source>
        <strain evidence="5 6">CBS 33761</strain>
    </source>
</reference>
<dbReference type="InterPro" id="IPR013216">
    <property type="entry name" value="Methyltransf_11"/>
</dbReference>
<organism evidence="5 6">
    <name type="scientific">Apiospora rasikravindrae</name>
    <dbReference type="NCBI Taxonomy" id="990691"/>
    <lineage>
        <taxon>Eukaryota</taxon>
        <taxon>Fungi</taxon>
        <taxon>Dikarya</taxon>
        <taxon>Ascomycota</taxon>
        <taxon>Pezizomycotina</taxon>
        <taxon>Sordariomycetes</taxon>
        <taxon>Xylariomycetidae</taxon>
        <taxon>Amphisphaeriales</taxon>
        <taxon>Apiosporaceae</taxon>
        <taxon>Apiospora</taxon>
    </lineage>
</organism>
<name>A0ABR1SY00_9PEZI</name>
<dbReference type="PANTHER" id="PTHR13069">
    <property type="entry name" value="ALKYLATED DNA REPAIR PROTEIN ALKB HOMOLOG 8"/>
    <property type="match status" value="1"/>
</dbReference>
<evidence type="ECO:0000259" key="4">
    <source>
        <dbReference type="Pfam" id="PF08241"/>
    </source>
</evidence>
<keyword evidence="2" id="KW-0808">Transferase</keyword>
<dbReference type="PANTHER" id="PTHR13069:SF21">
    <property type="entry name" value="ALKYLATED DNA REPAIR PROTEIN ALKB HOMOLOG 8"/>
    <property type="match status" value="1"/>
</dbReference>
<dbReference type="Pfam" id="PF08241">
    <property type="entry name" value="Methyltransf_11"/>
    <property type="match status" value="1"/>
</dbReference>
<accession>A0ABR1SY00</accession>
<feature type="compositionally biased region" description="Basic residues" evidence="3">
    <location>
        <begin position="304"/>
        <end position="313"/>
    </location>
</feature>
<feature type="region of interest" description="Disordered" evidence="3">
    <location>
        <begin position="28"/>
        <end position="57"/>
    </location>
</feature>
<evidence type="ECO:0000256" key="3">
    <source>
        <dbReference type="SAM" id="MobiDB-lite"/>
    </source>
</evidence>
<dbReference type="SUPFAM" id="SSF53335">
    <property type="entry name" value="S-adenosyl-L-methionine-dependent methyltransferases"/>
    <property type="match status" value="1"/>
</dbReference>
<keyword evidence="1" id="KW-0489">Methyltransferase</keyword>
<feature type="domain" description="Methyltransferase type 11" evidence="4">
    <location>
        <begin position="166"/>
        <end position="248"/>
    </location>
</feature>
<evidence type="ECO:0000256" key="2">
    <source>
        <dbReference type="ARBA" id="ARBA00022679"/>
    </source>
</evidence>
<dbReference type="CDD" id="cd02440">
    <property type="entry name" value="AdoMet_MTases"/>
    <property type="match status" value="1"/>
</dbReference>
<evidence type="ECO:0000313" key="5">
    <source>
        <dbReference type="EMBL" id="KAK8039205.1"/>
    </source>
</evidence>
<dbReference type="Proteomes" id="UP001444661">
    <property type="component" value="Unassembled WGS sequence"/>
</dbReference>
<dbReference type="Gene3D" id="3.40.50.150">
    <property type="entry name" value="Vaccinia Virus protein VP39"/>
    <property type="match status" value="1"/>
</dbReference>
<dbReference type="EMBL" id="JAQQWK010000006">
    <property type="protein sequence ID" value="KAK8039205.1"/>
    <property type="molecule type" value="Genomic_DNA"/>
</dbReference>
<proteinExistence type="predicted"/>
<evidence type="ECO:0000256" key="1">
    <source>
        <dbReference type="ARBA" id="ARBA00022603"/>
    </source>
</evidence>
<evidence type="ECO:0000313" key="6">
    <source>
        <dbReference type="Proteomes" id="UP001444661"/>
    </source>
</evidence>
<sequence>MQPTIPAAADADAAAVTAAASGTAAAGALNQQPSSGGSAASHAAAPNSASGNGMQPPITATAATAATAADVVPVPPAGQNDSTIAIATATSKGPSSLTANTAAAPPSTAASLAPSSSSAEAASYEATHVHAVYESIAPHFSATRYKPWPVIADFLSSLSPGSVGFDVGCGNGKYLGVNPGVHMLGSDRSASLVRFARDHGGVERSQDVAVADGLSLPFPEGRADFAICVAVIHHMSTRERRREAVRALLDCVRRPSADGSGNGDDGGKILVYVWALEQSNSRRGWDEGSEQDLLVPWVMKQKKEKKEKKKTKGKAADEGVEPAEAGAEDGSSGPPADTTYQRYYHLFRKGELEEDVEAVGGKVVRNGYDKDNWWVVASRCS</sequence>
<gene>
    <name evidence="5" type="ORF">PG993_007616</name>
</gene>